<dbReference type="InterPro" id="IPR042095">
    <property type="entry name" value="SUMF_sf"/>
</dbReference>
<dbReference type="InterPro" id="IPR051128">
    <property type="entry name" value="EgtD_Methyltrsf_superfamily"/>
</dbReference>
<protein>
    <recommendedName>
        <fullName evidence="8">Histidine-specific methyltransferase SAM-dependent domain-containing protein</fullName>
    </recommendedName>
</protein>
<dbReference type="InterPro" id="IPR029063">
    <property type="entry name" value="SAM-dependent_MTases_sf"/>
</dbReference>
<evidence type="ECO:0000259" key="4">
    <source>
        <dbReference type="Pfam" id="PF03781"/>
    </source>
</evidence>
<dbReference type="InterPro" id="IPR019257">
    <property type="entry name" value="MeTrfase_dom"/>
</dbReference>
<comment type="similarity">
    <text evidence="1">Belongs to the sulfatase-modifying factor family.</text>
</comment>
<dbReference type="GO" id="GO:0008168">
    <property type="term" value="F:methyltransferase activity"/>
    <property type="evidence" value="ECO:0007669"/>
    <property type="project" value="UniProtKB-KW"/>
</dbReference>
<evidence type="ECO:0000313" key="6">
    <source>
        <dbReference type="EMBL" id="CAF1370784.1"/>
    </source>
</evidence>
<dbReference type="PANTHER" id="PTHR43397:SF1">
    <property type="entry name" value="ERGOTHIONEINE BIOSYNTHESIS PROTEIN 1"/>
    <property type="match status" value="1"/>
</dbReference>
<dbReference type="Proteomes" id="UP000663889">
    <property type="component" value="Unassembled WGS sequence"/>
</dbReference>
<feature type="domain" description="Histidine-specific methyltransferase SAM-dependent" evidence="5">
    <location>
        <begin position="482"/>
        <end position="811"/>
    </location>
</feature>
<dbReference type="GO" id="GO:0032259">
    <property type="term" value="P:methylation"/>
    <property type="evidence" value="ECO:0007669"/>
    <property type="project" value="UniProtKB-KW"/>
</dbReference>
<keyword evidence="3" id="KW-0808">Transferase</keyword>
<evidence type="ECO:0008006" key="8">
    <source>
        <dbReference type="Google" id="ProtNLM"/>
    </source>
</evidence>
<name>A0A815J1F5_9BILA</name>
<evidence type="ECO:0000256" key="2">
    <source>
        <dbReference type="ARBA" id="ARBA00022603"/>
    </source>
</evidence>
<reference evidence="6" key="1">
    <citation type="submission" date="2021-02" db="EMBL/GenBank/DDBJ databases">
        <authorList>
            <person name="Nowell W R."/>
        </authorList>
    </citation>
    <scope>NUCLEOTIDE SEQUENCE</scope>
</reference>
<dbReference type="Pfam" id="PF03781">
    <property type="entry name" value="FGE-sulfatase"/>
    <property type="match status" value="1"/>
</dbReference>
<dbReference type="EMBL" id="CAJNOU010003099">
    <property type="protein sequence ID" value="CAF1370784.1"/>
    <property type="molecule type" value="Genomic_DNA"/>
</dbReference>
<dbReference type="AlphaFoldDB" id="A0A815J1F5"/>
<dbReference type="Pfam" id="PF10017">
    <property type="entry name" value="Methyltransf_33"/>
    <property type="match status" value="1"/>
</dbReference>
<dbReference type="InterPro" id="IPR005532">
    <property type="entry name" value="SUMF_dom"/>
</dbReference>
<dbReference type="Gene3D" id="3.90.1580.10">
    <property type="entry name" value="paralog of FGE (formylglycine-generating enzyme)"/>
    <property type="match status" value="1"/>
</dbReference>
<organism evidence="6 7">
    <name type="scientific">Rotaria sordida</name>
    <dbReference type="NCBI Taxonomy" id="392033"/>
    <lineage>
        <taxon>Eukaryota</taxon>
        <taxon>Metazoa</taxon>
        <taxon>Spiralia</taxon>
        <taxon>Gnathifera</taxon>
        <taxon>Rotifera</taxon>
        <taxon>Eurotatoria</taxon>
        <taxon>Bdelloidea</taxon>
        <taxon>Philodinida</taxon>
        <taxon>Philodinidae</taxon>
        <taxon>Rotaria</taxon>
    </lineage>
</organism>
<evidence type="ECO:0000313" key="7">
    <source>
        <dbReference type="Proteomes" id="UP000663889"/>
    </source>
</evidence>
<dbReference type="SUPFAM" id="SSF56436">
    <property type="entry name" value="C-type lectin-like"/>
    <property type="match status" value="1"/>
</dbReference>
<dbReference type="PANTHER" id="PTHR43397">
    <property type="entry name" value="ERGOTHIONEINE BIOSYNTHESIS PROTEIN 1"/>
    <property type="match status" value="1"/>
</dbReference>
<dbReference type="Gene3D" id="3.40.50.150">
    <property type="entry name" value="Vaccinia Virus protein VP39"/>
    <property type="match status" value="1"/>
</dbReference>
<sequence length="816" mass="95952">MDQSSKYANEEIELGIQDWCKEFNRVWIRSDWIFSMLRSTEDYYKQPIKLRLPFIFYLGHLPCFSWAQFRHLNDVNGIINKTFDDLFLRDINPDVETNIVKHSHSTEFLTDTNIEEEYWRSFTVQSVTDYKNNVRVKLIDILTNSHLDLKDIKTLNVLNISAEHEMLYQETLMYLFVHLPIESLRWNFIHEHDFLQHNIISSLPSNTWIMFPGGQTSLGKPYNDDVSTFSFGWDNEFPREFVYLPVFEMQSHPIRNGDFLQFILDNGYTTSDWWDENVFTWIIKSNIRYPSTWTIHENSYQVNFVLQRNIPIECVLDHPVIVSQVEAKAYCQWISKKTGEQIELPTEAEWIYALWDSSNCIRLALKENNCNIDFHHLHTIQVSSNNNEKLQWQGSAFEWTSSVFRPFSGYQGPLSTYPGYSADFFDNCHFVLLGGSFATDSTFIRRTFRNWYQDTYRYVFATFRCVKRISHTDDKLTQIDRDAIVASLSNTEHRKISSKYFYDAQGSAIYTKITQLDEYYPFRQELKLLCQKANDIKSTIIHHSNFQNHSSSTIHFIELGCGDGKKVEAWLTPWINSTDNISIEYHPVDISQHAIDSLVQLLKQTFNENIIEQCVKPLCSTFENMYEKINTNIMGIKAVILMGSTIGNFSSYDEKNVKYGEDAPVIQLLRSIRQNLNVGDWFICAFDMCKDTTTMIRAYSDSKGVTTAFNMNLLSRLNRELNFNFNLNNYQHYALYNPLRRQMESWLICLNHETITDHQGFTMQLQPYNAIQTELSTKYTREDIELLMKTNSMKIIEFFNSDDHRFPYCLCLAQII</sequence>
<evidence type="ECO:0000259" key="5">
    <source>
        <dbReference type="Pfam" id="PF10017"/>
    </source>
</evidence>
<evidence type="ECO:0000256" key="3">
    <source>
        <dbReference type="ARBA" id="ARBA00022679"/>
    </source>
</evidence>
<accession>A0A815J1F5</accession>
<dbReference type="InterPro" id="IPR016187">
    <property type="entry name" value="CTDL_fold"/>
</dbReference>
<feature type="domain" description="Sulfatase-modifying factor enzyme-like" evidence="4">
    <location>
        <begin position="206"/>
        <end position="467"/>
    </location>
</feature>
<evidence type="ECO:0000256" key="1">
    <source>
        <dbReference type="ARBA" id="ARBA00005310"/>
    </source>
</evidence>
<proteinExistence type="inferred from homology"/>
<keyword evidence="2" id="KW-0489">Methyltransferase</keyword>
<gene>
    <name evidence="6" type="ORF">SEV965_LOCUS29883</name>
</gene>
<comment type="caution">
    <text evidence="6">The sequence shown here is derived from an EMBL/GenBank/DDBJ whole genome shotgun (WGS) entry which is preliminary data.</text>
</comment>